<dbReference type="GO" id="GO:0005737">
    <property type="term" value="C:cytoplasm"/>
    <property type="evidence" value="ECO:0007669"/>
    <property type="project" value="TreeGrafter"/>
</dbReference>
<dbReference type="STRING" id="159291.SAMN05920897_112114"/>
<evidence type="ECO:0000256" key="4">
    <source>
        <dbReference type="ARBA" id="ARBA00022763"/>
    </source>
</evidence>
<evidence type="ECO:0000256" key="5">
    <source>
        <dbReference type="ARBA" id="ARBA00023204"/>
    </source>
</evidence>
<dbReference type="InterPro" id="IPR051912">
    <property type="entry name" value="Alkylbase_DNA_Glycosylase/TA"/>
</dbReference>
<dbReference type="SMART" id="SM00478">
    <property type="entry name" value="ENDO3c"/>
    <property type="match status" value="1"/>
</dbReference>
<accession>A0A1N6ULZ3</accession>
<evidence type="ECO:0000256" key="2">
    <source>
        <dbReference type="ARBA" id="ARBA00010817"/>
    </source>
</evidence>
<dbReference type="SUPFAM" id="SSF48150">
    <property type="entry name" value="DNA-glycosylase"/>
    <property type="match status" value="1"/>
</dbReference>
<dbReference type="GO" id="GO:0032131">
    <property type="term" value="F:alkylated DNA binding"/>
    <property type="evidence" value="ECO:0007669"/>
    <property type="project" value="TreeGrafter"/>
</dbReference>
<comment type="similarity">
    <text evidence="2">Belongs to the alkylbase DNA glycosidase AlkA family.</text>
</comment>
<sequence>MKDRYTPPYWDDACRDLARRDEVLAQLIEKHQGDQLRGSGDAFQTLLNAVVGQQISVAAAQSIWGRLKLAAPEISPSTVLELGPDELRAIGLSRQKVLYIQGIARAFSTGDVTPRLWQNMSDEEIHAQLCSLYGVGPWTADMTLIFFLHRPNILPLGDIGLIHGAARLYNWDSSLSRREETALLKDLGETWHPWRTVATWYIWRDIDAEPVIY</sequence>
<dbReference type="GO" id="GO:0006307">
    <property type="term" value="P:DNA alkylation repair"/>
    <property type="evidence" value="ECO:0007669"/>
    <property type="project" value="TreeGrafter"/>
</dbReference>
<dbReference type="GO" id="GO:0006285">
    <property type="term" value="P:base-excision repair, AP site formation"/>
    <property type="evidence" value="ECO:0007669"/>
    <property type="project" value="TreeGrafter"/>
</dbReference>
<gene>
    <name evidence="7" type="ORF">SAMN05920897_112114</name>
</gene>
<keyword evidence="4" id="KW-0227">DNA damage</keyword>
<evidence type="ECO:0000313" key="7">
    <source>
        <dbReference type="EMBL" id="SIQ66668.1"/>
    </source>
</evidence>
<dbReference type="RefSeq" id="WP_076489200.1">
    <property type="nucleotide sequence ID" value="NZ_FTMS01000012.1"/>
</dbReference>
<dbReference type="OrthoDB" id="9785929at2"/>
<protein>
    <recommendedName>
        <fullName evidence="3">DNA-3-methyladenine glycosylase II</fullName>
        <ecNumber evidence="3">3.2.2.21</ecNumber>
    </recommendedName>
</protein>
<dbReference type="InterPro" id="IPR011257">
    <property type="entry name" value="DNA_glycosylase"/>
</dbReference>
<reference evidence="7 8" key="1">
    <citation type="submission" date="2017-01" db="EMBL/GenBank/DDBJ databases">
        <authorList>
            <person name="Mah S.A."/>
            <person name="Swanson W.J."/>
            <person name="Moy G.W."/>
            <person name="Vacquier V.D."/>
        </authorList>
    </citation>
    <scope>NUCLEOTIDE SEQUENCE [LARGE SCALE GENOMIC DNA]</scope>
    <source>
        <strain evidence="7 8">ASpG1</strain>
    </source>
</reference>
<evidence type="ECO:0000259" key="6">
    <source>
        <dbReference type="SMART" id="SM00478"/>
    </source>
</evidence>
<dbReference type="Gene3D" id="1.10.340.30">
    <property type="entry name" value="Hypothetical protein, domain 2"/>
    <property type="match status" value="1"/>
</dbReference>
<keyword evidence="5" id="KW-0234">DNA repair</keyword>
<proteinExistence type="inferred from homology"/>
<name>A0A1N6ULZ3_9SPIO</name>
<dbReference type="GO" id="GO:0008725">
    <property type="term" value="F:DNA-3-methyladenine glycosylase activity"/>
    <property type="evidence" value="ECO:0007669"/>
    <property type="project" value="TreeGrafter"/>
</dbReference>
<dbReference type="Gene3D" id="1.10.1670.40">
    <property type="match status" value="1"/>
</dbReference>
<feature type="domain" description="HhH-GPD" evidence="6">
    <location>
        <begin position="51"/>
        <end position="207"/>
    </location>
</feature>
<dbReference type="CDD" id="cd00056">
    <property type="entry name" value="ENDO3c"/>
    <property type="match status" value="1"/>
</dbReference>
<evidence type="ECO:0000256" key="1">
    <source>
        <dbReference type="ARBA" id="ARBA00000086"/>
    </source>
</evidence>
<organism evidence="7 8">
    <name type="scientific">Alkalispirochaeta americana</name>
    <dbReference type="NCBI Taxonomy" id="159291"/>
    <lineage>
        <taxon>Bacteria</taxon>
        <taxon>Pseudomonadati</taxon>
        <taxon>Spirochaetota</taxon>
        <taxon>Spirochaetia</taxon>
        <taxon>Spirochaetales</taxon>
        <taxon>Spirochaetaceae</taxon>
        <taxon>Alkalispirochaeta</taxon>
    </lineage>
</organism>
<dbReference type="PANTHER" id="PTHR43003">
    <property type="entry name" value="DNA-3-METHYLADENINE GLYCOSYLASE"/>
    <property type="match status" value="1"/>
</dbReference>
<keyword evidence="8" id="KW-1185">Reference proteome</keyword>
<dbReference type="InterPro" id="IPR003265">
    <property type="entry name" value="HhH-GPD_domain"/>
</dbReference>
<comment type="catalytic activity">
    <reaction evidence="1">
        <text>Hydrolysis of alkylated DNA, releasing 3-methyladenine, 3-methylguanine, 7-methylguanine and 7-methyladenine.</text>
        <dbReference type="EC" id="3.2.2.21"/>
    </reaction>
</comment>
<dbReference type="GO" id="GO:0043916">
    <property type="term" value="F:DNA-7-methylguanine glycosylase activity"/>
    <property type="evidence" value="ECO:0007669"/>
    <property type="project" value="TreeGrafter"/>
</dbReference>
<dbReference type="EMBL" id="FTMS01000012">
    <property type="protein sequence ID" value="SIQ66668.1"/>
    <property type="molecule type" value="Genomic_DNA"/>
</dbReference>
<evidence type="ECO:0000256" key="3">
    <source>
        <dbReference type="ARBA" id="ARBA00012000"/>
    </source>
</evidence>
<dbReference type="AlphaFoldDB" id="A0A1N6ULZ3"/>
<dbReference type="PANTHER" id="PTHR43003:SF5">
    <property type="entry name" value="DNA-3-METHYLADENINE GLYCOSYLASE"/>
    <property type="match status" value="1"/>
</dbReference>
<dbReference type="FunFam" id="1.10.340.30:FF:000004">
    <property type="entry name" value="DNA-3-methyladenine glycosylase II"/>
    <property type="match status" value="1"/>
</dbReference>
<dbReference type="GO" id="GO:0032993">
    <property type="term" value="C:protein-DNA complex"/>
    <property type="evidence" value="ECO:0007669"/>
    <property type="project" value="TreeGrafter"/>
</dbReference>
<dbReference type="Proteomes" id="UP000186400">
    <property type="component" value="Unassembled WGS sequence"/>
</dbReference>
<dbReference type="Pfam" id="PF00730">
    <property type="entry name" value="HhH-GPD"/>
    <property type="match status" value="1"/>
</dbReference>
<evidence type="ECO:0000313" key="8">
    <source>
        <dbReference type="Proteomes" id="UP000186400"/>
    </source>
</evidence>
<dbReference type="EC" id="3.2.2.21" evidence="3"/>